<dbReference type="Pfam" id="PF14529">
    <property type="entry name" value="Exo_endo_phos_2"/>
    <property type="match status" value="1"/>
</dbReference>
<dbReference type="PROSITE" id="PS50878">
    <property type="entry name" value="RT_POL"/>
    <property type="match status" value="1"/>
</dbReference>
<dbReference type="PANTHER" id="PTHR19446">
    <property type="entry name" value="REVERSE TRANSCRIPTASES"/>
    <property type="match status" value="1"/>
</dbReference>
<dbReference type="InterPro" id="IPR000477">
    <property type="entry name" value="RT_dom"/>
</dbReference>
<dbReference type="CDD" id="cd01650">
    <property type="entry name" value="RT_nLTR_like"/>
    <property type="match status" value="1"/>
</dbReference>
<dbReference type="EMBL" id="GAKP01002292">
    <property type="protein sequence ID" value="JAC56660.1"/>
    <property type="molecule type" value="Transcribed_RNA"/>
</dbReference>
<protein>
    <submittedName>
        <fullName evidence="2">Putative 115 kDa protein in type-1 retrotransposable element R1DM</fullName>
    </submittedName>
</protein>
<dbReference type="GO" id="GO:0003824">
    <property type="term" value="F:catalytic activity"/>
    <property type="evidence" value="ECO:0007669"/>
    <property type="project" value="InterPro"/>
</dbReference>
<dbReference type="SUPFAM" id="SSF56672">
    <property type="entry name" value="DNA/RNA polymerases"/>
    <property type="match status" value="1"/>
</dbReference>
<dbReference type="CDD" id="cd09077">
    <property type="entry name" value="R1-I-EN"/>
    <property type="match status" value="1"/>
</dbReference>
<feature type="domain" description="Reverse transcriptase" evidence="1">
    <location>
        <begin position="443"/>
        <end position="721"/>
    </location>
</feature>
<dbReference type="InterPro" id="IPR043502">
    <property type="entry name" value="DNA/RNA_pol_sf"/>
</dbReference>
<dbReference type="AlphaFoldDB" id="A0A034WR48"/>
<gene>
    <name evidence="2" type="primary">Y2R2</name>
</gene>
<dbReference type="InterPro" id="IPR005135">
    <property type="entry name" value="Endo/exonuclease/phosphatase"/>
</dbReference>
<name>A0A034WR48_BACDO</name>
<dbReference type="OrthoDB" id="8036339at2759"/>
<dbReference type="Pfam" id="PF00078">
    <property type="entry name" value="RVT_1"/>
    <property type="match status" value="1"/>
</dbReference>
<reference evidence="2" key="1">
    <citation type="journal article" date="2014" name="BMC Genomics">
        <title>Characterizing the developmental transcriptome of the oriental fruit fly, Bactrocera dorsalis (Diptera: Tephritidae) through comparative genomic analysis with Drosophila melanogaster utilizing modENCODE datasets.</title>
        <authorList>
            <person name="Geib S.M."/>
            <person name="Calla B."/>
            <person name="Hall B."/>
            <person name="Hou S."/>
            <person name="Manoukis N.C."/>
        </authorList>
    </citation>
    <scope>NUCLEOTIDE SEQUENCE</scope>
    <source>
        <strain evidence="2">Punador</strain>
    </source>
</reference>
<evidence type="ECO:0000259" key="1">
    <source>
        <dbReference type="PROSITE" id="PS50878"/>
    </source>
</evidence>
<dbReference type="Gene3D" id="3.60.10.10">
    <property type="entry name" value="Endonuclease/exonuclease/phosphatase"/>
    <property type="match status" value="1"/>
</dbReference>
<proteinExistence type="predicted"/>
<dbReference type="SUPFAM" id="SSF56219">
    <property type="entry name" value="DNase I-like"/>
    <property type="match status" value="1"/>
</dbReference>
<evidence type="ECO:0000313" key="2">
    <source>
        <dbReference type="EMBL" id="JAC56660.1"/>
    </source>
</evidence>
<dbReference type="InterPro" id="IPR036691">
    <property type="entry name" value="Endo/exonu/phosph_ase_sf"/>
</dbReference>
<dbReference type="GO" id="GO:0071897">
    <property type="term" value="P:DNA biosynthetic process"/>
    <property type="evidence" value="ECO:0007669"/>
    <property type="project" value="UniProtKB-ARBA"/>
</dbReference>
<organism evidence="2">
    <name type="scientific">Bactrocera dorsalis</name>
    <name type="common">Oriental fruit fly</name>
    <name type="synonym">Dacus dorsalis</name>
    <dbReference type="NCBI Taxonomy" id="27457"/>
    <lineage>
        <taxon>Eukaryota</taxon>
        <taxon>Metazoa</taxon>
        <taxon>Ecdysozoa</taxon>
        <taxon>Arthropoda</taxon>
        <taxon>Hexapoda</taxon>
        <taxon>Insecta</taxon>
        <taxon>Pterygota</taxon>
        <taxon>Neoptera</taxon>
        <taxon>Endopterygota</taxon>
        <taxon>Diptera</taxon>
        <taxon>Brachycera</taxon>
        <taxon>Muscomorpha</taxon>
        <taxon>Tephritoidea</taxon>
        <taxon>Tephritidae</taxon>
        <taxon>Bactrocera</taxon>
        <taxon>Bactrocera</taxon>
    </lineage>
</organism>
<accession>A0A034WR48</accession>
<sequence>MRVLQLNLNHCEAAQELLTQTVIEQKVDIAILSEQYRNLGTENWSSDQTKKAAVWACGCKPFQSKPLSGQAYYTRAKICGINFYSCYIPPSVQQNEYERILDNLVRDIANTTTNIVAGDFNAWAIEWGSTHTNRRGDALLKAFSTLDIVLLNTGNKNTFEKNGRGSIIDITFASSSLVRKINWQVSDIYTHSDHLALLIEIDNPTPAKEFFPSRKAQTRGWKVDTLDEDVFKQILDSNPNNAAAETEQQAEDLIRHISKACDAAMCRKRQGTHRKSVYWWNDEIEVLRSECHKARRLCQRRRQSTNYAVLQECFKRKRNDLKKAIKGRKASCFKELCNKLDENPWGDAYRIVMTKVRGHKGQAPTCPKLLKTVVETLFPAQPAEEYRLEENGTVPTPITDKEVLEAAERFANNKASGLDGIPNKALKIAIKHKTDPFTRLFAKCLREGLFPKIWKIQRLVLIQKPNKPPGEPNSYRPLCMLDAVGKILERIISVRLEQHLEKEQPGLADNQYGFRRHRSTIDAIKKLTDVASKAIEGTRWMYGSKEYCAVVTFDVKNAFNSAYWPHIIRALQLKKAPPYLLKIISNYLSDRVLIYDTDEGPQRYRVTGGVPQGSVLGPLLWNILYDGVLRLPLPKQVQIIGYADDIAVTVVAKEIHEIVRLCNHAAEKIKEWLMITKLQLAGQKTEAVLITSRKKLEVATLNIDGYNITTQQSLRYLGVMIDSRLRYKTHIDKACEKASRVTAALTRIMANIGGPSQNRRVLLAKVSQSILMYAAPIWGIALQQKTYAEKAKSIVRLNAIRVACAYRTVSHQAAGVISGLMPPDIMAMEIKRVFDKTKSTGDRLTNEERKQERQRSLNEWQKRWDEATTGRWTHRLIRSIQPWIERKHGETDFYLTQFLTGHGCYRDYLYKYGHDDETNCSFCSNSNENALHIFFFCPKYEKERLEIESVINDRVTPENIVAYMIESKVVWNRMRAWAAIAMQELRKKEWQRSDNRRMNRN</sequence>